<evidence type="ECO:0000313" key="2">
    <source>
        <dbReference type="Proteomes" id="UP000557392"/>
    </source>
</evidence>
<proteinExistence type="predicted"/>
<dbReference type="GO" id="GO:0004519">
    <property type="term" value="F:endonuclease activity"/>
    <property type="evidence" value="ECO:0007669"/>
    <property type="project" value="UniProtKB-KW"/>
</dbReference>
<protein>
    <submittedName>
        <fullName evidence="1">Endonuclease YncB(Thermonuclease family)</fullName>
    </submittedName>
</protein>
<dbReference type="Proteomes" id="UP000557392">
    <property type="component" value="Unassembled WGS sequence"/>
</dbReference>
<name>A0A7W6JZR6_9SPHN</name>
<keyword evidence="2" id="KW-1185">Reference proteome</keyword>
<dbReference type="Gene3D" id="2.40.50.90">
    <property type="match status" value="1"/>
</dbReference>
<organism evidence="1 2">
    <name type="scientific">Sphingomonas kyeonggiensis</name>
    <dbReference type="NCBI Taxonomy" id="1268553"/>
    <lineage>
        <taxon>Bacteria</taxon>
        <taxon>Pseudomonadati</taxon>
        <taxon>Pseudomonadota</taxon>
        <taxon>Alphaproteobacteria</taxon>
        <taxon>Sphingomonadales</taxon>
        <taxon>Sphingomonadaceae</taxon>
        <taxon>Sphingomonas</taxon>
    </lineage>
</organism>
<dbReference type="RefSeq" id="WP_343058364.1">
    <property type="nucleotide sequence ID" value="NZ_JACIEH010000007.1"/>
</dbReference>
<comment type="caution">
    <text evidence="1">The sequence shown here is derived from an EMBL/GenBank/DDBJ whole genome shotgun (WGS) entry which is preliminary data.</text>
</comment>
<gene>
    <name evidence="1" type="ORF">GGR46_005074</name>
</gene>
<dbReference type="InterPro" id="IPR035437">
    <property type="entry name" value="SNase_OB-fold_sf"/>
</dbReference>
<keyword evidence="1" id="KW-0255">Endonuclease</keyword>
<dbReference type="EMBL" id="JACIEH010000007">
    <property type="protein sequence ID" value="MBB4101480.1"/>
    <property type="molecule type" value="Genomic_DNA"/>
</dbReference>
<dbReference type="AlphaFoldDB" id="A0A7W6JZR6"/>
<dbReference type="SUPFAM" id="SSF50199">
    <property type="entry name" value="Staphylococcal nuclease"/>
    <property type="match status" value="1"/>
</dbReference>
<sequence>MIHNRSTLAILSTAAIAGILVGVAPSLLNASATAARGGTCRVVDGDTLRCGTERVRLLGIDAPELLGHYQAGRACAPGDPIASTRSLREALADPIIIDRIGSDRYGRTLALVQGARGDLSCWQLANGAAIYKPKWDKGGRLAQICGAAR</sequence>
<accession>A0A7W6JZR6</accession>
<reference evidence="1 2" key="1">
    <citation type="submission" date="2020-08" db="EMBL/GenBank/DDBJ databases">
        <title>Genomic Encyclopedia of Type Strains, Phase IV (KMG-IV): sequencing the most valuable type-strain genomes for metagenomic binning, comparative biology and taxonomic classification.</title>
        <authorList>
            <person name="Goeker M."/>
        </authorList>
    </citation>
    <scope>NUCLEOTIDE SEQUENCE [LARGE SCALE GENOMIC DNA]</scope>
    <source>
        <strain evidence="1 2">DSM 101806</strain>
    </source>
</reference>
<evidence type="ECO:0000313" key="1">
    <source>
        <dbReference type="EMBL" id="MBB4101480.1"/>
    </source>
</evidence>
<keyword evidence="1" id="KW-0378">Hydrolase</keyword>
<keyword evidence="1" id="KW-0540">Nuclease</keyword>